<dbReference type="Pfam" id="PF22629">
    <property type="entry name" value="ACT_AHAS_ss"/>
    <property type="match status" value="1"/>
</dbReference>
<dbReference type="InterPro" id="IPR006139">
    <property type="entry name" value="D-isomer_2_OHA_DH_cat_dom"/>
</dbReference>
<evidence type="ECO:0000256" key="8">
    <source>
        <dbReference type="ARBA" id="ARBA00023027"/>
    </source>
</evidence>
<name>A0A6B0JQA9_FRATU</name>
<dbReference type="InterPro" id="IPR054480">
    <property type="entry name" value="AHAS_small-like_ACT"/>
</dbReference>
<comment type="function">
    <text evidence="1">Catalyzes the reversible oxidation of 3-phospho-D-glycerate to 3-phosphonooxypyruvate, the first step of the phosphorylated L-serine biosynthesis pathway. Also catalyzes the reversible oxidation of 2-hydroxyglutarate to 2-oxoglutarate.</text>
</comment>
<evidence type="ECO:0000256" key="12">
    <source>
        <dbReference type="RuleBase" id="RU003719"/>
    </source>
</evidence>
<evidence type="ECO:0000256" key="5">
    <source>
        <dbReference type="ARBA" id="ARBA00013143"/>
    </source>
</evidence>
<dbReference type="Gene3D" id="3.30.70.260">
    <property type="match status" value="1"/>
</dbReference>
<dbReference type="InterPro" id="IPR029752">
    <property type="entry name" value="D-isomer_DH_CS1"/>
</dbReference>
<evidence type="ECO:0000256" key="2">
    <source>
        <dbReference type="ARBA" id="ARBA00005216"/>
    </source>
</evidence>
<dbReference type="FunFam" id="3.40.50.720:FF:000041">
    <property type="entry name" value="D-3-phosphoglycerate dehydrogenase"/>
    <property type="match status" value="1"/>
</dbReference>
<dbReference type="PROSITE" id="PS00065">
    <property type="entry name" value="D_2_HYDROXYACID_DH_1"/>
    <property type="match status" value="1"/>
</dbReference>
<reference evidence="15" key="1">
    <citation type="submission" date="2019-06" db="EMBL/GenBank/DDBJ databases">
        <title>Phylogeography and genetic diversity of Francisella tularensis subsp. holarctica in France (1947-2018).</title>
        <authorList>
            <person name="Kevin M."/>
            <person name="Madani N."/>
            <person name="Maurin M."/>
        </authorList>
    </citation>
    <scope>NUCLEOTIDE SEQUENCE</scope>
    <source>
        <strain evidence="14">10-1635/5</strain>
        <strain evidence="15">93-11516</strain>
    </source>
</reference>
<accession>A0A6B0JQA9</accession>
<evidence type="ECO:0000256" key="1">
    <source>
        <dbReference type="ARBA" id="ARBA00003800"/>
    </source>
</evidence>
<evidence type="ECO:0000313" key="15">
    <source>
        <dbReference type="EMBL" id="MXB12999.1"/>
    </source>
</evidence>
<evidence type="ECO:0000256" key="3">
    <source>
        <dbReference type="ARBA" id="ARBA00005854"/>
    </source>
</evidence>
<evidence type="ECO:0000256" key="10">
    <source>
        <dbReference type="ARBA" id="ARBA00048126"/>
    </source>
</evidence>
<dbReference type="Gene3D" id="3.40.50.720">
    <property type="entry name" value="NAD(P)-binding Rossmann-like Domain"/>
    <property type="match status" value="2"/>
</dbReference>
<dbReference type="InterPro" id="IPR036291">
    <property type="entry name" value="NAD(P)-bd_dom_sf"/>
</dbReference>
<evidence type="ECO:0000256" key="9">
    <source>
        <dbReference type="ARBA" id="ARBA00030455"/>
    </source>
</evidence>
<protein>
    <recommendedName>
        <fullName evidence="6">D-3-phosphoglycerate dehydrogenase</fullName>
        <ecNumber evidence="4">1.1.1.399</ecNumber>
        <ecNumber evidence="5">1.1.1.95</ecNumber>
    </recommendedName>
    <alternativeName>
        <fullName evidence="9">2-oxoglutarate reductase</fullName>
    </alternativeName>
</protein>
<dbReference type="InterPro" id="IPR045865">
    <property type="entry name" value="ACT-like_dom_sf"/>
</dbReference>
<dbReference type="PROSITE" id="PS00670">
    <property type="entry name" value="D_2_HYDROXYACID_DH_2"/>
    <property type="match status" value="1"/>
</dbReference>
<dbReference type="EC" id="1.1.1.95" evidence="5"/>
<dbReference type="CDD" id="cd04901">
    <property type="entry name" value="ACT_3PGDH"/>
    <property type="match status" value="1"/>
</dbReference>
<dbReference type="EC" id="1.1.1.399" evidence="4"/>
<dbReference type="PROSITE" id="PS51671">
    <property type="entry name" value="ACT"/>
    <property type="match status" value="1"/>
</dbReference>
<dbReference type="InterPro" id="IPR029753">
    <property type="entry name" value="D-isomer_DH_CS"/>
</dbReference>
<dbReference type="NCBIfam" id="NF008759">
    <property type="entry name" value="PRK11790.1"/>
    <property type="match status" value="1"/>
</dbReference>
<dbReference type="GO" id="GO:0051287">
    <property type="term" value="F:NAD binding"/>
    <property type="evidence" value="ECO:0007669"/>
    <property type="project" value="InterPro"/>
</dbReference>
<dbReference type="InterPro" id="IPR002912">
    <property type="entry name" value="ACT_dom"/>
</dbReference>
<dbReference type="PANTHER" id="PTHR43761:SF1">
    <property type="entry name" value="D-ISOMER SPECIFIC 2-HYDROXYACID DEHYDROGENASE CATALYTIC DOMAIN-CONTAINING PROTEIN-RELATED"/>
    <property type="match status" value="1"/>
</dbReference>
<comment type="similarity">
    <text evidence="3 12">Belongs to the D-isomer specific 2-hydroxyacid dehydrogenase family.</text>
</comment>
<feature type="domain" description="ACT" evidence="13">
    <location>
        <begin position="343"/>
        <end position="414"/>
    </location>
</feature>
<dbReference type="UniPathway" id="UPA00135">
    <property type="reaction ID" value="UER00196"/>
</dbReference>
<dbReference type="PROSITE" id="PS00671">
    <property type="entry name" value="D_2_HYDROXYACID_DH_3"/>
    <property type="match status" value="1"/>
</dbReference>
<dbReference type="EMBL" id="VJDK01000004">
    <property type="protein sequence ID" value="MWY73816.1"/>
    <property type="molecule type" value="Genomic_DNA"/>
</dbReference>
<sequence length="414" mass="45316">MPKMSQLSLNKKKIPILLLEGIHSNAVESFKAAGDENIELLNTALEGQELIDKLKDFKIVGLRSRTQLTKEVLEQSDHLIAIGCFCIGTNQVDLKTAQSLGIPVFNAPFSNTRSVAELVLEEAILLIRNVIDKNAKAHRGEWLKSADNANEVRGKTLGIVGYGHIGMQLGVLAENIGLNVIFYDIEEKLPLGNACQVDSLATLLQQSDVVSLHVPQLPTTANMISTKEFALMKQNAVLINASRGNVIDIDALVDALTSSKLKGAAIDVFPKDPSSKGEIFESPLRGLDNVFLTLHIGGSTIEAQENIATEVSAKLIKYSDNGSTLNAVNFSELSLPSHRETHRILHIHQNIPGIINELNRILASKNINVEGQYLRTLENIGYVVMDIKSSSDEAKELIDEFKKVKATIKARYLV</sequence>
<comment type="catalytic activity">
    <reaction evidence="11">
        <text>(2R)-3-phosphoglycerate + NAD(+) = 3-phosphooxypyruvate + NADH + H(+)</text>
        <dbReference type="Rhea" id="RHEA:12641"/>
        <dbReference type="ChEBI" id="CHEBI:15378"/>
        <dbReference type="ChEBI" id="CHEBI:18110"/>
        <dbReference type="ChEBI" id="CHEBI:57540"/>
        <dbReference type="ChEBI" id="CHEBI:57945"/>
        <dbReference type="ChEBI" id="CHEBI:58272"/>
        <dbReference type="EC" id="1.1.1.95"/>
    </reaction>
</comment>
<dbReference type="GO" id="GO:0047545">
    <property type="term" value="F:(S)-2-hydroxyglutarate dehydrogenase activity"/>
    <property type="evidence" value="ECO:0007669"/>
    <property type="project" value="UniProtKB-ARBA"/>
</dbReference>
<dbReference type="SUPFAM" id="SSF51735">
    <property type="entry name" value="NAD(P)-binding Rossmann-fold domains"/>
    <property type="match status" value="1"/>
</dbReference>
<comment type="catalytic activity">
    <reaction evidence="10">
        <text>(R)-2-hydroxyglutarate + NAD(+) = 2-oxoglutarate + NADH + H(+)</text>
        <dbReference type="Rhea" id="RHEA:49612"/>
        <dbReference type="ChEBI" id="CHEBI:15378"/>
        <dbReference type="ChEBI" id="CHEBI:15801"/>
        <dbReference type="ChEBI" id="CHEBI:16810"/>
        <dbReference type="ChEBI" id="CHEBI:57540"/>
        <dbReference type="ChEBI" id="CHEBI:57945"/>
        <dbReference type="EC" id="1.1.1.399"/>
    </reaction>
</comment>
<evidence type="ECO:0000256" key="7">
    <source>
        <dbReference type="ARBA" id="ARBA00023002"/>
    </source>
</evidence>
<dbReference type="GO" id="GO:0006564">
    <property type="term" value="P:L-serine biosynthetic process"/>
    <property type="evidence" value="ECO:0007669"/>
    <property type="project" value="UniProtKB-ARBA"/>
</dbReference>
<proteinExistence type="inferred from homology"/>
<evidence type="ECO:0000256" key="4">
    <source>
        <dbReference type="ARBA" id="ARBA00013001"/>
    </source>
</evidence>
<dbReference type="InterPro" id="IPR006140">
    <property type="entry name" value="D-isomer_DH_NAD-bd"/>
</dbReference>
<dbReference type="EMBL" id="VJIQ01000004">
    <property type="protein sequence ID" value="MXB12999.1"/>
    <property type="molecule type" value="Genomic_DNA"/>
</dbReference>
<dbReference type="InterPro" id="IPR050418">
    <property type="entry name" value="D-iso_2-hydroxyacid_DH_PdxB"/>
</dbReference>
<comment type="caution">
    <text evidence="15">The sequence shown here is derived from an EMBL/GenBank/DDBJ whole genome shotgun (WGS) entry which is preliminary data.</text>
</comment>
<keyword evidence="8" id="KW-0520">NAD</keyword>
<dbReference type="GO" id="GO:0004617">
    <property type="term" value="F:phosphoglycerate dehydrogenase activity"/>
    <property type="evidence" value="ECO:0007669"/>
    <property type="project" value="UniProtKB-EC"/>
</dbReference>
<evidence type="ECO:0000256" key="11">
    <source>
        <dbReference type="ARBA" id="ARBA00048731"/>
    </source>
</evidence>
<dbReference type="AlphaFoldDB" id="A0A6B0JQA9"/>
<dbReference type="CDD" id="cd12176">
    <property type="entry name" value="PGDH_3"/>
    <property type="match status" value="1"/>
</dbReference>
<dbReference type="Pfam" id="PF00389">
    <property type="entry name" value="2-Hacid_dh"/>
    <property type="match status" value="1"/>
</dbReference>
<dbReference type="SUPFAM" id="SSF55021">
    <property type="entry name" value="ACT-like"/>
    <property type="match status" value="1"/>
</dbReference>
<gene>
    <name evidence="15" type="primary">serA</name>
    <name evidence="14" type="ORF">FNB10_01215</name>
    <name evidence="15" type="ORF">FND40_01205</name>
</gene>
<comment type="pathway">
    <text evidence="2">Amino-acid biosynthesis; L-serine biosynthesis; L-serine from 3-phospho-D-glycerate: step 1/3.</text>
</comment>
<evidence type="ECO:0000256" key="6">
    <source>
        <dbReference type="ARBA" id="ARBA00021582"/>
    </source>
</evidence>
<dbReference type="Pfam" id="PF02826">
    <property type="entry name" value="2-Hacid_dh_C"/>
    <property type="match status" value="1"/>
</dbReference>
<evidence type="ECO:0000259" key="13">
    <source>
        <dbReference type="PROSITE" id="PS51671"/>
    </source>
</evidence>
<dbReference type="PANTHER" id="PTHR43761">
    <property type="entry name" value="D-ISOMER SPECIFIC 2-HYDROXYACID DEHYDROGENASE FAMILY PROTEIN (AFU_ORTHOLOGUE AFUA_1G13630)"/>
    <property type="match status" value="1"/>
</dbReference>
<dbReference type="SUPFAM" id="SSF52283">
    <property type="entry name" value="Formate/glycerate dehydrogenase catalytic domain-like"/>
    <property type="match status" value="1"/>
</dbReference>
<organism evidence="15">
    <name type="scientific">Francisella tularensis</name>
    <dbReference type="NCBI Taxonomy" id="263"/>
    <lineage>
        <taxon>Bacteria</taxon>
        <taxon>Pseudomonadati</taxon>
        <taxon>Pseudomonadota</taxon>
        <taxon>Gammaproteobacteria</taxon>
        <taxon>Thiotrichales</taxon>
        <taxon>Francisellaceae</taxon>
        <taxon>Francisella</taxon>
    </lineage>
</organism>
<evidence type="ECO:0000313" key="14">
    <source>
        <dbReference type="EMBL" id="MWY73816.1"/>
    </source>
</evidence>
<keyword evidence="7 12" id="KW-0560">Oxidoreductase</keyword>